<dbReference type="AlphaFoldDB" id="I1I5Z0"/>
<dbReference type="CDD" id="cd22275">
    <property type="entry name" value="DPBB_EXPB_N"/>
    <property type="match status" value="1"/>
</dbReference>
<dbReference type="InterPro" id="IPR007118">
    <property type="entry name" value="Expan_Lol_pI"/>
</dbReference>
<feature type="domain" description="Expansin-like EG45" evidence="6">
    <location>
        <begin position="60"/>
        <end position="167"/>
    </location>
</feature>
<dbReference type="Proteomes" id="UP000008810">
    <property type="component" value="Chromosome 3"/>
</dbReference>
<keyword evidence="4 5" id="KW-0732">Signal</keyword>
<comment type="subcellular location">
    <subcellularLocation>
        <location evidence="1">Secreted</location>
    </subcellularLocation>
</comment>
<dbReference type="PROSITE" id="PS50842">
    <property type="entry name" value="EXPANSIN_EG45"/>
    <property type="match status" value="1"/>
</dbReference>
<dbReference type="Pfam" id="PF03330">
    <property type="entry name" value="DPBB_1"/>
    <property type="match status" value="1"/>
</dbReference>
<organism evidence="8">
    <name type="scientific">Brachypodium distachyon</name>
    <name type="common">Purple false brome</name>
    <name type="synonym">Trachynia distachya</name>
    <dbReference type="NCBI Taxonomy" id="15368"/>
    <lineage>
        <taxon>Eukaryota</taxon>
        <taxon>Viridiplantae</taxon>
        <taxon>Streptophyta</taxon>
        <taxon>Embryophyta</taxon>
        <taxon>Tracheophyta</taxon>
        <taxon>Spermatophyta</taxon>
        <taxon>Magnoliopsida</taxon>
        <taxon>Liliopsida</taxon>
        <taxon>Poales</taxon>
        <taxon>Poaceae</taxon>
        <taxon>BOP clade</taxon>
        <taxon>Pooideae</taxon>
        <taxon>Stipodae</taxon>
        <taxon>Brachypodieae</taxon>
        <taxon>Brachypodium</taxon>
    </lineage>
</organism>
<dbReference type="OMA" id="TWYGQPY"/>
<feature type="signal peptide" evidence="5">
    <location>
        <begin position="1"/>
        <end position="22"/>
    </location>
</feature>
<dbReference type="InterPro" id="IPR007112">
    <property type="entry name" value="Expansin/allergen_DPBB_dom"/>
</dbReference>
<feature type="chain" id="PRO_5014095092" evidence="5">
    <location>
        <begin position="23"/>
        <end position="266"/>
    </location>
</feature>
<sequence>MGSLSYVLAGVVLAALATGGACIPKVPPGPNVTANYNGQWLNAMATWYGKPTGAGPKDNGGACGIKDVNLPPYSAMTACGNVPIFKDGRGCGSCYEVKCNVPAKLCSNKPITVFITDMNYEPIAPYHLDLSGTAFGLMAQPGKEQLLRNCGELQLQFRRVRCKLPPGTKITFHIEKGSNPNYLAVLVKFASDDGDIVQMDLQDKISPEWKPMKESWGAVWRMDSIKPLKGPYSIRLTSESGKKLIAKDIIPLNWKPDTFLKSNIQF</sequence>
<evidence type="ECO:0000259" key="6">
    <source>
        <dbReference type="PROSITE" id="PS50842"/>
    </source>
</evidence>
<dbReference type="GeneID" id="100836476"/>
<dbReference type="RefSeq" id="XP_003574297.1">
    <property type="nucleotide sequence ID" value="XM_003574249.3"/>
</dbReference>
<dbReference type="SUPFAM" id="SSF50685">
    <property type="entry name" value="Barwin-like endoglucanases"/>
    <property type="match status" value="1"/>
</dbReference>
<dbReference type="PROSITE" id="PS50843">
    <property type="entry name" value="EXPANSIN_CBD"/>
    <property type="match status" value="1"/>
</dbReference>
<evidence type="ECO:0000256" key="2">
    <source>
        <dbReference type="ARBA" id="ARBA00005650"/>
    </source>
</evidence>
<dbReference type="InterPro" id="IPR007117">
    <property type="entry name" value="Expansin_CBD"/>
</dbReference>
<dbReference type="SUPFAM" id="SSF49590">
    <property type="entry name" value="PHL pollen allergen"/>
    <property type="match status" value="1"/>
</dbReference>
<accession>I1I5Z0</accession>
<dbReference type="KEGG" id="bdi:100836476"/>
<dbReference type="Pfam" id="PF01357">
    <property type="entry name" value="Expansin_C"/>
    <property type="match status" value="1"/>
</dbReference>
<protein>
    <submittedName>
        <fullName evidence="8 9">Uncharacterized protein</fullName>
    </submittedName>
</protein>
<dbReference type="PANTHER" id="PTHR31692">
    <property type="entry name" value="EXPANSIN-B3"/>
    <property type="match status" value="1"/>
</dbReference>
<dbReference type="GO" id="GO:0005576">
    <property type="term" value="C:extracellular region"/>
    <property type="evidence" value="ECO:0007669"/>
    <property type="project" value="UniProtKB-SubCell"/>
</dbReference>
<dbReference type="Gene3D" id="2.60.40.760">
    <property type="entry name" value="Expansin, cellulose-binding-like domain"/>
    <property type="match status" value="1"/>
</dbReference>
<reference evidence="8 9" key="1">
    <citation type="journal article" date="2010" name="Nature">
        <title>Genome sequencing and analysis of the model grass Brachypodium distachyon.</title>
        <authorList>
            <consortium name="International Brachypodium Initiative"/>
        </authorList>
    </citation>
    <scope>NUCLEOTIDE SEQUENCE [LARGE SCALE GENOMIC DNA]</scope>
    <source>
        <strain evidence="8 9">Bd21</strain>
    </source>
</reference>
<keyword evidence="10" id="KW-1185">Reference proteome</keyword>
<gene>
    <name evidence="9" type="primary">LOC100836476</name>
    <name evidence="8" type="ORF">BRADI_3g32810v3</name>
</gene>
<evidence type="ECO:0000313" key="8">
    <source>
        <dbReference type="EMBL" id="KQJ97718.1"/>
    </source>
</evidence>
<dbReference type="OrthoDB" id="5823761at2759"/>
<dbReference type="FunCoup" id="I1I5Z0">
    <property type="interactions" value="10"/>
</dbReference>
<evidence type="ECO:0000259" key="7">
    <source>
        <dbReference type="PROSITE" id="PS50843"/>
    </source>
</evidence>
<dbReference type="Gene3D" id="2.40.40.10">
    <property type="entry name" value="RlpA-like domain"/>
    <property type="match status" value="1"/>
</dbReference>
<dbReference type="InterPro" id="IPR036749">
    <property type="entry name" value="Expansin_CBD_sf"/>
</dbReference>
<reference evidence="9" key="3">
    <citation type="submission" date="2018-08" db="UniProtKB">
        <authorList>
            <consortium name="EnsemblPlants"/>
        </authorList>
    </citation>
    <scope>IDENTIFICATION</scope>
    <source>
        <strain evidence="9">cv. Bd21</strain>
    </source>
</reference>
<dbReference type="PRINTS" id="PR00829">
    <property type="entry name" value="LOLP1ALLERGN"/>
</dbReference>
<dbReference type="InterPro" id="IPR005795">
    <property type="entry name" value="LolPI"/>
</dbReference>
<dbReference type="Gramene" id="KQJ97718">
    <property type="protein sequence ID" value="KQJ97718"/>
    <property type="gene ID" value="BRADI_3g32810v3"/>
</dbReference>
<keyword evidence="3" id="KW-0964">Secreted</keyword>
<reference evidence="8" key="2">
    <citation type="submission" date="2017-06" db="EMBL/GenBank/DDBJ databases">
        <title>WGS assembly of Brachypodium distachyon.</title>
        <authorList>
            <consortium name="The International Brachypodium Initiative"/>
            <person name="Lucas S."/>
            <person name="Harmon-Smith M."/>
            <person name="Lail K."/>
            <person name="Tice H."/>
            <person name="Grimwood J."/>
            <person name="Bruce D."/>
            <person name="Barry K."/>
            <person name="Shu S."/>
            <person name="Lindquist E."/>
            <person name="Wang M."/>
            <person name="Pitluck S."/>
            <person name="Vogel J.P."/>
            <person name="Garvin D.F."/>
            <person name="Mockler T.C."/>
            <person name="Schmutz J."/>
            <person name="Rokhsar D."/>
            <person name="Bevan M.W."/>
        </authorList>
    </citation>
    <scope>NUCLEOTIDE SEQUENCE</scope>
    <source>
        <strain evidence="8">Bd21</strain>
    </source>
</reference>
<evidence type="ECO:0000256" key="5">
    <source>
        <dbReference type="SAM" id="SignalP"/>
    </source>
</evidence>
<dbReference type="InterPro" id="IPR036908">
    <property type="entry name" value="RlpA-like_sf"/>
</dbReference>
<name>I1I5Z0_BRADI</name>
<dbReference type="PANTHER" id="PTHR31692:SF7">
    <property type="entry name" value="EXPANSIN-B9"/>
    <property type="match status" value="1"/>
</dbReference>
<dbReference type="InterPro" id="IPR009009">
    <property type="entry name" value="RlpA-like_DPBB"/>
</dbReference>
<dbReference type="HOGENOM" id="CLU_027462_1_1_1"/>
<dbReference type="EnsemblPlants" id="KQJ97718">
    <property type="protein sequence ID" value="KQJ97718"/>
    <property type="gene ID" value="BRADI_3g32810v3"/>
</dbReference>
<evidence type="ECO:0000313" key="9">
    <source>
        <dbReference type="EnsemblPlants" id="KQJ97718"/>
    </source>
</evidence>
<evidence type="ECO:0000256" key="3">
    <source>
        <dbReference type="ARBA" id="ARBA00022525"/>
    </source>
</evidence>
<comment type="similarity">
    <text evidence="2">Belongs to the expansin family. Expansin B subfamily.</text>
</comment>
<evidence type="ECO:0000313" key="10">
    <source>
        <dbReference type="Proteomes" id="UP000008810"/>
    </source>
</evidence>
<dbReference type="eggNOG" id="ENOG502QRTE">
    <property type="taxonomic scope" value="Eukaryota"/>
</dbReference>
<feature type="domain" description="Expansin-like CBD" evidence="7">
    <location>
        <begin position="181"/>
        <end position="262"/>
    </location>
</feature>
<evidence type="ECO:0000256" key="1">
    <source>
        <dbReference type="ARBA" id="ARBA00004613"/>
    </source>
</evidence>
<evidence type="ECO:0000256" key="4">
    <source>
        <dbReference type="ARBA" id="ARBA00022729"/>
    </source>
</evidence>
<dbReference type="EMBL" id="CM000882">
    <property type="protein sequence ID" value="KQJ97718.1"/>
    <property type="molecule type" value="Genomic_DNA"/>
</dbReference>
<proteinExistence type="inferred from homology"/>
<dbReference type="PRINTS" id="PR01225">
    <property type="entry name" value="EXPANSNFAMLY"/>
</dbReference>